<keyword evidence="2" id="KW-1185">Reference proteome</keyword>
<sequence>MSRMKTHGRGAALRHTAFAVLHIIARPRVGYSVSRADILGQIHVGMDARTYRIPPDASADSRCVGWDNTCFLTSPGVIQLLLDIFSGRSLLLCWIEAIPPSPAGRGRLRMIDTEYMA</sequence>
<organism evidence="1 2">
    <name type="scientific">Trichoderma harzianum CBS 226.95</name>
    <dbReference type="NCBI Taxonomy" id="983964"/>
    <lineage>
        <taxon>Eukaryota</taxon>
        <taxon>Fungi</taxon>
        <taxon>Dikarya</taxon>
        <taxon>Ascomycota</taxon>
        <taxon>Pezizomycotina</taxon>
        <taxon>Sordariomycetes</taxon>
        <taxon>Hypocreomycetidae</taxon>
        <taxon>Hypocreales</taxon>
        <taxon>Hypocreaceae</taxon>
        <taxon>Trichoderma</taxon>
    </lineage>
</organism>
<dbReference type="EMBL" id="KZ679679">
    <property type="protein sequence ID" value="PTB56154.1"/>
    <property type="molecule type" value="Genomic_DNA"/>
</dbReference>
<evidence type="ECO:0000313" key="1">
    <source>
        <dbReference type="EMBL" id="PTB56154.1"/>
    </source>
</evidence>
<dbReference type="AlphaFoldDB" id="A0A2T4AGE3"/>
<dbReference type="RefSeq" id="XP_024775831.1">
    <property type="nucleotide sequence ID" value="XM_024919016.1"/>
</dbReference>
<reference evidence="1 2" key="1">
    <citation type="submission" date="2016-07" db="EMBL/GenBank/DDBJ databases">
        <title>Multiple horizontal gene transfer events from other fungi enriched the ability of initially mycotrophic Trichoderma (Ascomycota) to feed on dead plant biomass.</title>
        <authorList>
            <consortium name="DOE Joint Genome Institute"/>
            <person name="Aerts A."/>
            <person name="Atanasova L."/>
            <person name="Chenthamara K."/>
            <person name="Zhang J."/>
            <person name="Grujic M."/>
            <person name="Henrissat B."/>
            <person name="Kuo A."/>
            <person name="Salamov A."/>
            <person name="Lipzen A."/>
            <person name="Labutti K."/>
            <person name="Barry K."/>
            <person name="Miao Y."/>
            <person name="Rahimi M.J."/>
            <person name="Shen Q."/>
            <person name="Grigoriev I.V."/>
            <person name="Kubicek C.P."/>
            <person name="Druzhinina I.S."/>
        </authorList>
    </citation>
    <scope>NUCLEOTIDE SEQUENCE [LARGE SCALE GENOMIC DNA]</scope>
    <source>
        <strain evidence="1 2">CBS 226.95</strain>
    </source>
</reference>
<name>A0A2T4AGE3_TRIHA</name>
<evidence type="ECO:0000313" key="2">
    <source>
        <dbReference type="Proteomes" id="UP000241690"/>
    </source>
</evidence>
<dbReference type="GeneID" id="36627585"/>
<gene>
    <name evidence="1" type="ORF">M431DRAFT_507805</name>
</gene>
<accession>A0A2T4AGE3</accession>
<dbReference type="Proteomes" id="UP000241690">
    <property type="component" value="Unassembled WGS sequence"/>
</dbReference>
<proteinExistence type="predicted"/>
<protein>
    <submittedName>
        <fullName evidence="1">Uncharacterized protein</fullName>
    </submittedName>
</protein>